<dbReference type="InterPro" id="IPR055173">
    <property type="entry name" value="NrdR-like_N"/>
</dbReference>
<protein>
    <recommendedName>
        <fullName evidence="8">Transcriptional repressor NrdR</fullName>
    </recommendedName>
</protein>
<dbReference type="InterPro" id="IPR005144">
    <property type="entry name" value="ATP-cone_dom"/>
</dbReference>
<gene>
    <name evidence="8" type="primary">nrdR</name>
    <name evidence="10" type="ORF">SAMN05192551_10794</name>
</gene>
<dbReference type="Pfam" id="PF22811">
    <property type="entry name" value="Zn_ribbon_NrdR"/>
    <property type="match status" value="1"/>
</dbReference>
<evidence type="ECO:0000256" key="8">
    <source>
        <dbReference type="HAMAP-Rule" id="MF_00440"/>
    </source>
</evidence>
<comment type="similarity">
    <text evidence="8">Belongs to the NrdR family.</text>
</comment>
<keyword evidence="6 8" id="KW-0238">DNA-binding</keyword>
<evidence type="ECO:0000256" key="2">
    <source>
        <dbReference type="ARBA" id="ARBA00022741"/>
    </source>
</evidence>
<name>A0A1I3FXJ5_9FIRM</name>
<keyword evidence="7 8" id="KW-0804">Transcription</keyword>
<keyword evidence="8" id="KW-0479">Metal-binding</keyword>
<feature type="domain" description="ATP-cone" evidence="9">
    <location>
        <begin position="50"/>
        <end position="140"/>
    </location>
</feature>
<accession>A0A1I3FXJ5</accession>
<proteinExistence type="inferred from homology"/>
<comment type="function">
    <text evidence="8">Negatively regulates transcription of bacterial ribonucleotide reductase nrd genes and operons by binding to NrdR-boxes.</text>
</comment>
<keyword evidence="4 8" id="KW-0067">ATP-binding</keyword>
<comment type="cofactor">
    <cofactor evidence="8">
        <name>Zn(2+)</name>
        <dbReference type="ChEBI" id="CHEBI:29105"/>
    </cofactor>
    <text evidence="8">Binds 1 zinc ion.</text>
</comment>
<evidence type="ECO:0000313" key="10">
    <source>
        <dbReference type="EMBL" id="SFI15968.1"/>
    </source>
</evidence>
<keyword evidence="5 8" id="KW-0805">Transcription regulation</keyword>
<keyword evidence="8" id="KW-0863">Zinc-finger</keyword>
<keyword evidence="1 8" id="KW-0678">Repressor</keyword>
<evidence type="ECO:0000256" key="4">
    <source>
        <dbReference type="ARBA" id="ARBA00022840"/>
    </source>
</evidence>
<keyword evidence="3 8" id="KW-0862">Zinc</keyword>
<keyword evidence="11" id="KW-1185">Reference proteome</keyword>
<dbReference type="PANTHER" id="PTHR30455:SF2">
    <property type="entry name" value="TRANSCRIPTIONAL REPRESSOR NRDR"/>
    <property type="match status" value="1"/>
</dbReference>
<dbReference type="GO" id="GO:0003677">
    <property type="term" value="F:DNA binding"/>
    <property type="evidence" value="ECO:0007669"/>
    <property type="project" value="UniProtKB-KW"/>
</dbReference>
<evidence type="ECO:0000256" key="3">
    <source>
        <dbReference type="ARBA" id="ARBA00022833"/>
    </source>
</evidence>
<dbReference type="GO" id="GO:0008270">
    <property type="term" value="F:zinc ion binding"/>
    <property type="evidence" value="ECO:0007669"/>
    <property type="project" value="UniProtKB-UniRule"/>
</dbReference>
<evidence type="ECO:0000256" key="7">
    <source>
        <dbReference type="ARBA" id="ARBA00023163"/>
    </source>
</evidence>
<dbReference type="GO" id="GO:0005524">
    <property type="term" value="F:ATP binding"/>
    <property type="evidence" value="ECO:0007669"/>
    <property type="project" value="UniProtKB-UniRule"/>
</dbReference>
<dbReference type="Pfam" id="PF03477">
    <property type="entry name" value="ATP-cone"/>
    <property type="match status" value="1"/>
</dbReference>
<keyword evidence="2 8" id="KW-0547">Nucleotide-binding</keyword>
<organism evidence="10 11">
    <name type="scientific">Tindallia magadiensis</name>
    <dbReference type="NCBI Taxonomy" id="69895"/>
    <lineage>
        <taxon>Bacteria</taxon>
        <taxon>Bacillati</taxon>
        <taxon>Bacillota</taxon>
        <taxon>Clostridia</taxon>
        <taxon>Peptostreptococcales</taxon>
        <taxon>Tindalliaceae</taxon>
        <taxon>Tindallia</taxon>
    </lineage>
</organism>
<dbReference type="NCBIfam" id="TIGR00244">
    <property type="entry name" value="transcriptional regulator NrdR"/>
    <property type="match status" value="1"/>
</dbReference>
<dbReference type="InterPro" id="IPR003796">
    <property type="entry name" value="RNR_NrdR-like"/>
</dbReference>
<dbReference type="EMBL" id="FOQA01000007">
    <property type="protein sequence ID" value="SFI15968.1"/>
    <property type="molecule type" value="Genomic_DNA"/>
</dbReference>
<evidence type="ECO:0000256" key="6">
    <source>
        <dbReference type="ARBA" id="ARBA00023125"/>
    </source>
</evidence>
<evidence type="ECO:0000256" key="5">
    <source>
        <dbReference type="ARBA" id="ARBA00023015"/>
    </source>
</evidence>
<evidence type="ECO:0000256" key="1">
    <source>
        <dbReference type="ARBA" id="ARBA00022491"/>
    </source>
</evidence>
<dbReference type="Proteomes" id="UP000199287">
    <property type="component" value="Unassembled WGS sequence"/>
</dbReference>
<dbReference type="GO" id="GO:0045892">
    <property type="term" value="P:negative regulation of DNA-templated transcription"/>
    <property type="evidence" value="ECO:0007669"/>
    <property type="project" value="UniProtKB-UniRule"/>
</dbReference>
<reference evidence="11" key="1">
    <citation type="submission" date="2016-10" db="EMBL/GenBank/DDBJ databases">
        <authorList>
            <person name="Varghese N."/>
            <person name="Submissions S."/>
        </authorList>
    </citation>
    <scope>NUCLEOTIDE SEQUENCE [LARGE SCALE GENOMIC DNA]</scope>
    <source>
        <strain evidence="11">Z-7934</strain>
    </source>
</reference>
<dbReference type="PROSITE" id="PS51161">
    <property type="entry name" value="ATP_CONE"/>
    <property type="match status" value="1"/>
</dbReference>
<dbReference type="STRING" id="69895.SAMN05192551_10794"/>
<dbReference type="AlphaFoldDB" id="A0A1I3FXJ5"/>
<evidence type="ECO:0000313" key="11">
    <source>
        <dbReference type="Proteomes" id="UP000199287"/>
    </source>
</evidence>
<dbReference type="PANTHER" id="PTHR30455">
    <property type="entry name" value="TRANSCRIPTIONAL REPRESSOR NRDR"/>
    <property type="match status" value="1"/>
</dbReference>
<dbReference type="HAMAP" id="MF_00440">
    <property type="entry name" value="NrdR"/>
    <property type="match status" value="1"/>
</dbReference>
<feature type="zinc finger region" evidence="8">
    <location>
        <begin position="4"/>
        <end position="35"/>
    </location>
</feature>
<sequence>MLNCPFCGKFDSKVIDSRPTDEGQAIRRRRECNECQKRFTTYEKVEEIPLIVIKKSGNREPFNRNKLMKGVIRACEKRPVPLKSIEYIVEEIEKQLQNDMVKEVQTEVIGNMVMNRLKDLDEVAYVRFASVYREFKDLNTFMEELTKILKEKKIDLDNSS</sequence>
<evidence type="ECO:0000259" key="9">
    <source>
        <dbReference type="PROSITE" id="PS51161"/>
    </source>
</evidence>